<sequence>MARLRFAGLVILVLVLVAPDLMAQRRRGGAIRGGIRGAMVGGLVGGHSGARRAARAGAVVGGARRVARRVDRRAMYTESRSRTQYQSTTRYQSSRRSNFYQSRPNVIVTRNVRVRR</sequence>
<keyword evidence="3" id="KW-1185">Reference proteome</keyword>
<name>A0A5C6ASU7_9PLAN</name>
<dbReference type="EMBL" id="SJPP01000006">
    <property type="protein sequence ID" value="TWU03075.1"/>
    <property type="molecule type" value="Genomic_DNA"/>
</dbReference>
<organism evidence="2 3">
    <name type="scientific">Symmachiella macrocystis</name>
    <dbReference type="NCBI Taxonomy" id="2527985"/>
    <lineage>
        <taxon>Bacteria</taxon>
        <taxon>Pseudomonadati</taxon>
        <taxon>Planctomycetota</taxon>
        <taxon>Planctomycetia</taxon>
        <taxon>Planctomycetales</taxon>
        <taxon>Planctomycetaceae</taxon>
        <taxon>Symmachiella</taxon>
    </lineage>
</organism>
<dbReference type="Proteomes" id="UP000320735">
    <property type="component" value="Unassembled WGS sequence"/>
</dbReference>
<evidence type="ECO:0000313" key="2">
    <source>
        <dbReference type="EMBL" id="TWU03075.1"/>
    </source>
</evidence>
<evidence type="ECO:0008006" key="4">
    <source>
        <dbReference type="Google" id="ProtNLM"/>
    </source>
</evidence>
<comment type="caution">
    <text evidence="2">The sequence shown here is derived from an EMBL/GenBank/DDBJ whole genome shotgun (WGS) entry which is preliminary data.</text>
</comment>
<gene>
    <name evidence="2" type="ORF">CA54_61590</name>
</gene>
<dbReference type="AlphaFoldDB" id="A0A5C6ASU7"/>
<reference evidence="2 3" key="1">
    <citation type="submission" date="2019-02" db="EMBL/GenBank/DDBJ databases">
        <title>Deep-cultivation of Planctomycetes and their phenomic and genomic characterization uncovers novel biology.</title>
        <authorList>
            <person name="Wiegand S."/>
            <person name="Jogler M."/>
            <person name="Boedeker C."/>
            <person name="Pinto D."/>
            <person name="Vollmers J."/>
            <person name="Rivas-Marin E."/>
            <person name="Kohn T."/>
            <person name="Peeters S.H."/>
            <person name="Heuer A."/>
            <person name="Rast P."/>
            <person name="Oberbeckmann S."/>
            <person name="Bunk B."/>
            <person name="Jeske O."/>
            <person name="Meyerdierks A."/>
            <person name="Storesund J.E."/>
            <person name="Kallscheuer N."/>
            <person name="Luecker S."/>
            <person name="Lage O.M."/>
            <person name="Pohl T."/>
            <person name="Merkel B.J."/>
            <person name="Hornburger P."/>
            <person name="Mueller R.-W."/>
            <person name="Bruemmer F."/>
            <person name="Labrenz M."/>
            <person name="Spormann A.M."/>
            <person name="Op Den Camp H."/>
            <person name="Overmann J."/>
            <person name="Amann R."/>
            <person name="Jetten M.S.M."/>
            <person name="Mascher T."/>
            <person name="Medema M.H."/>
            <person name="Devos D.P."/>
            <person name="Kaster A.-K."/>
            <person name="Ovreas L."/>
            <person name="Rohde M."/>
            <person name="Galperin M.Y."/>
            <person name="Jogler C."/>
        </authorList>
    </citation>
    <scope>NUCLEOTIDE SEQUENCE [LARGE SCALE GENOMIC DNA]</scope>
    <source>
        <strain evidence="2 3">CA54</strain>
    </source>
</reference>
<accession>A0A5C6ASU7</accession>
<feature type="compositionally biased region" description="Low complexity" evidence="1">
    <location>
        <begin position="82"/>
        <end position="96"/>
    </location>
</feature>
<feature type="region of interest" description="Disordered" evidence="1">
    <location>
        <begin position="74"/>
        <end position="96"/>
    </location>
</feature>
<evidence type="ECO:0000256" key="1">
    <source>
        <dbReference type="SAM" id="MobiDB-lite"/>
    </source>
</evidence>
<evidence type="ECO:0000313" key="3">
    <source>
        <dbReference type="Proteomes" id="UP000320735"/>
    </source>
</evidence>
<protein>
    <recommendedName>
        <fullName evidence="4">YMGG-like Gly-zipper domain-containing protein</fullName>
    </recommendedName>
</protein>
<proteinExistence type="predicted"/>